<comment type="caution">
    <text evidence="9">The sequence shown here is derived from an EMBL/GenBank/DDBJ whole genome shotgun (WGS) entry which is preliminary data.</text>
</comment>
<dbReference type="GO" id="GO:0046872">
    <property type="term" value="F:metal ion binding"/>
    <property type="evidence" value="ECO:0007669"/>
    <property type="project" value="UniProtKB-KW"/>
</dbReference>
<keyword evidence="4" id="KW-0540">Nuclease</keyword>
<dbReference type="AlphaFoldDB" id="A0AA88XGW9"/>
<gene>
    <name evidence="9" type="ORF">FSP39_024615</name>
</gene>
<dbReference type="PANTHER" id="PTHR22930:SF85">
    <property type="entry name" value="GH03217P-RELATED"/>
    <property type="match status" value="1"/>
</dbReference>
<organism evidence="9 10">
    <name type="scientific">Pinctada imbricata</name>
    <name type="common">Atlantic pearl-oyster</name>
    <name type="synonym">Pinctada martensii</name>
    <dbReference type="NCBI Taxonomy" id="66713"/>
    <lineage>
        <taxon>Eukaryota</taxon>
        <taxon>Metazoa</taxon>
        <taxon>Spiralia</taxon>
        <taxon>Lophotrochozoa</taxon>
        <taxon>Mollusca</taxon>
        <taxon>Bivalvia</taxon>
        <taxon>Autobranchia</taxon>
        <taxon>Pteriomorphia</taxon>
        <taxon>Pterioida</taxon>
        <taxon>Pterioidea</taxon>
        <taxon>Pteriidae</taxon>
        <taxon>Pinctada</taxon>
    </lineage>
</organism>
<dbReference type="InterPro" id="IPR027806">
    <property type="entry name" value="HARBI1_dom"/>
</dbReference>
<keyword evidence="10" id="KW-1185">Reference proteome</keyword>
<evidence type="ECO:0000256" key="7">
    <source>
        <dbReference type="ARBA" id="ARBA00023242"/>
    </source>
</evidence>
<evidence type="ECO:0000256" key="2">
    <source>
        <dbReference type="ARBA" id="ARBA00004123"/>
    </source>
</evidence>
<comment type="subcellular location">
    <subcellularLocation>
        <location evidence="2">Nucleus</location>
    </subcellularLocation>
</comment>
<keyword evidence="7" id="KW-0539">Nucleus</keyword>
<proteinExistence type="inferred from homology"/>
<accession>A0AA88XGW9</accession>
<evidence type="ECO:0000256" key="5">
    <source>
        <dbReference type="ARBA" id="ARBA00022723"/>
    </source>
</evidence>
<dbReference type="InterPro" id="IPR013324">
    <property type="entry name" value="RNA_pol_sigma_r3/r4-like"/>
</dbReference>
<dbReference type="Pfam" id="PF13359">
    <property type="entry name" value="DDE_Tnp_4"/>
    <property type="match status" value="1"/>
</dbReference>
<protein>
    <recommendedName>
        <fullName evidence="8">DDE Tnp4 domain-containing protein</fullName>
    </recommendedName>
</protein>
<dbReference type="GO" id="GO:0016787">
    <property type="term" value="F:hydrolase activity"/>
    <property type="evidence" value="ECO:0007669"/>
    <property type="project" value="UniProtKB-KW"/>
</dbReference>
<name>A0AA88XGW9_PINIB</name>
<keyword evidence="6" id="KW-0378">Hydrolase</keyword>
<evidence type="ECO:0000256" key="4">
    <source>
        <dbReference type="ARBA" id="ARBA00022722"/>
    </source>
</evidence>
<dbReference type="PANTHER" id="PTHR22930">
    <property type="match status" value="1"/>
</dbReference>
<dbReference type="InterPro" id="IPR045249">
    <property type="entry name" value="HARBI1-like"/>
</dbReference>
<evidence type="ECO:0000256" key="1">
    <source>
        <dbReference type="ARBA" id="ARBA00001968"/>
    </source>
</evidence>
<reference evidence="9" key="1">
    <citation type="submission" date="2019-08" db="EMBL/GenBank/DDBJ databases">
        <title>The improved chromosome-level genome for the pearl oyster Pinctada fucata martensii using PacBio sequencing and Hi-C.</title>
        <authorList>
            <person name="Zheng Z."/>
        </authorList>
    </citation>
    <scope>NUCLEOTIDE SEQUENCE</scope>
    <source>
        <strain evidence="9">ZZ-2019</strain>
        <tissue evidence="9">Adductor muscle</tissue>
    </source>
</reference>
<evidence type="ECO:0000313" key="10">
    <source>
        <dbReference type="Proteomes" id="UP001186944"/>
    </source>
</evidence>
<evidence type="ECO:0000259" key="8">
    <source>
        <dbReference type="Pfam" id="PF13359"/>
    </source>
</evidence>
<comment type="cofactor">
    <cofactor evidence="1">
        <name>a divalent metal cation</name>
        <dbReference type="ChEBI" id="CHEBI:60240"/>
    </cofactor>
</comment>
<evidence type="ECO:0000256" key="6">
    <source>
        <dbReference type="ARBA" id="ARBA00022801"/>
    </source>
</evidence>
<dbReference type="GO" id="GO:0004518">
    <property type="term" value="F:nuclease activity"/>
    <property type="evidence" value="ECO:0007669"/>
    <property type="project" value="UniProtKB-KW"/>
</dbReference>
<dbReference type="SUPFAM" id="SSF88659">
    <property type="entry name" value="Sigma3 and sigma4 domains of RNA polymerase sigma factors"/>
    <property type="match status" value="1"/>
</dbReference>
<keyword evidence="5" id="KW-0479">Metal-binding</keyword>
<comment type="similarity">
    <text evidence="3">Belongs to the HARBI1 family.</text>
</comment>
<dbReference type="EMBL" id="VSWD01000229">
    <property type="protein sequence ID" value="KAK3082524.1"/>
    <property type="molecule type" value="Genomic_DNA"/>
</dbReference>
<feature type="domain" description="DDE Tnp4" evidence="8">
    <location>
        <begin position="185"/>
        <end position="338"/>
    </location>
</feature>
<sequence>MGDGETQIQHLSTFIFLAEILDDEEECMEIEHKQSLGLHLNLQKKRSEMPKVNNYMRVIDDMTFMYQNIDDFKLHYRLHRDTFDIVLNEVFIWLHIAYRGGSLPIEPDKQLLVFLNYLGNQQSMRECAHLFGLSKSTVHRVIHSVTSAMLQIKDKVIRWPNGEEQKEIAREVQRNCGIPGVVGFIDGTHIRLASAPGGDRNFYNRKGYPSMQLQAVVDNKLQIISAYTGWPGCTHDARVLRNSLLYHNAESGRSFIQDHQLLADNAYPLRNWLISPYKNYGNLTLQQHRFNKKLSSARQTIERAFGHLKGRFRRLKEVTLHDPKDVAQLIMAACILHNFCVINTEELEEFMDSSENDPNACQNVYLNGANGVARRMRLLQLV</sequence>
<evidence type="ECO:0000256" key="3">
    <source>
        <dbReference type="ARBA" id="ARBA00006958"/>
    </source>
</evidence>
<dbReference type="GO" id="GO:0005634">
    <property type="term" value="C:nucleus"/>
    <property type="evidence" value="ECO:0007669"/>
    <property type="project" value="UniProtKB-SubCell"/>
</dbReference>
<dbReference type="Proteomes" id="UP001186944">
    <property type="component" value="Unassembled WGS sequence"/>
</dbReference>
<evidence type="ECO:0000313" key="9">
    <source>
        <dbReference type="EMBL" id="KAK3082524.1"/>
    </source>
</evidence>